<evidence type="ECO:0000256" key="2">
    <source>
        <dbReference type="SAM" id="SignalP"/>
    </source>
</evidence>
<dbReference type="Gene3D" id="3.40.190.10">
    <property type="entry name" value="Periplasmic binding protein-like II"/>
    <property type="match status" value="1"/>
</dbReference>
<reference evidence="3" key="1">
    <citation type="submission" date="2021-01" db="EMBL/GenBank/DDBJ databases">
        <title>Whole genome shotgun sequence of Virgisporangium aliadipatigenens NBRC 105644.</title>
        <authorList>
            <person name="Komaki H."/>
            <person name="Tamura T."/>
        </authorList>
    </citation>
    <scope>NUCLEOTIDE SEQUENCE</scope>
    <source>
        <strain evidence="3">NBRC 105644</strain>
    </source>
</reference>
<dbReference type="Proteomes" id="UP000619260">
    <property type="component" value="Unassembled WGS sequence"/>
</dbReference>
<dbReference type="PROSITE" id="PS51257">
    <property type="entry name" value="PROKAR_LIPOPROTEIN"/>
    <property type="match status" value="1"/>
</dbReference>
<gene>
    <name evidence="3" type="primary">cebE_3</name>
    <name evidence="3" type="ORF">Val02_63590</name>
</gene>
<evidence type="ECO:0000256" key="1">
    <source>
        <dbReference type="SAM" id="MobiDB-lite"/>
    </source>
</evidence>
<keyword evidence="4" id="KW-1185">Reference proteome</keyword>
<evidence type="ECO:0000313" key="4">
    <source>
        <dbReference type="Proteomes" id="UP000619260"/>
    </source>
</evidence>
<organism evidence="3 4">
    <name type="scientific">Virgisporangium aliadipatigenens</name>
    <dbReference type="NCBI Taxonomy" id="741659"/>
    <lineage>
        <taxon>Bacteria</taxon>
        <taxon>Bacillati</taxon>
        <taxon>Actinomycetota</taxon>
        <taxon>Actinomycetes</taxon>
        <taxon>Micromonosporales</taxon>
        <taxon>Micromonosporaceae</taxon>
        <taxon>Virgisporangium</taxon>
    </lineage>
</organism>
<name>A0A8J3YS88_9ACTN</name>
<dbReference type="PANTHER" id="PTHR43649">
    <property type="entry name" value="ARABINOSE-BINDING PROTEIN-RELATED"/>
    <property type="match status" value="1"/>
</dbReference>
<dbReference type="EMBL" id="BOPF01000028">
    <property type="protein sequence ID" value="GIJ49473.1"/>
    <property type="molecule type" value="Genomic_DNA"/>
</dbReference>
<feature type="chain" id="PRO_5035272701" evidence="2">
    <location>
        <begin position="27"/>
        <end position="430"/>
    </location>
</feature>
<accession>A0A8J3YS88</accession>
<feature type="signal peptide" evidence="2">
    <location>
        <begin position="1"/>
        <end position="26"/>
    </location>
</feature>
<evidence type="ECO:0000313" key="3">
    <source>
        <dbReference type="EMBL" id="GIJ49473.1"/>
    </source>
</evidence>
<sequence length="430" mass="45608">MGATTRRLAAVASVAVLALTGISACGDDEGGDGNVTLTVDVFGQFGYDELYRKFEASHPGVTIKERGTGANLSDYSPKLTQYLATNAGAGDIVAIEEGLLVQYKPQADKFENLLDHGAGDKKANFLDWKWDLGMADGKLMGLGTDVGGLAMCYRQDLFQKAGLPTNRDEVSKLWPTWDAYIATGERFKSAPDNGGASFVDGATNLFEAILKQNGASVGYTFYDKSNKLAVDSNPAVKQSWDTTMKMINAGLSANYQSWTDQWVAGFKQSKFATIACPAWMTGVIQGNAGDGLTGKWDIATVPGGGGNWGGSWLGVPKQGKNKKLAAELAIFLTSPEGQLGGWKAKGTLPSSPQALDDPSVKDATNAYFSGAPTGKIFAAGARNLKPLHYGPKNLAVQDQVLNASRTVEQKQRTPDQAWTQAVADAKKAAA</sequence>
<proteinExistence type="predicted"/>
<comment type="caution">
    <text evidence="3">The sequence shown here is derived from an EMBL/GenBank/DDBJ whole genome shotgun (WGS) entry which is preliminary data.</text>
</comment>
<dbReference type="PANTHER" id="PTHR43649:SF32">
    <property type="entry name" value="SUGAR BINDING SECRETED PROTEIN"/>
    <property type="match status" value="1"/>
</dbReference>
<dbReference type="AlphaFoldDB" id="A0A8J3YS88"/>
<dbReference type="InterPro" id="IPR006059">
    <property type="entry name" value="SBP"/>
</dbReference>
<feature type="region of interest" description="Disordered" evidence="1">
    <location>
        <begin position="407"/>
        <end position="430"/>
    </location>
</feature>
<dbReference type="SUPFAM" id="SSF53850">
    <property type="entry name" value="Periplasmic binding protein-like II"/>
    <property type="match status" value="1"/>
</dbReference>
<dbReference type="InterPro" id="IPR050490">
    <property type="entry name" value="Bact_solute-bd_prot1"/>
</dbReference>
<keyword evidence="2" id="KW-0732">Signal</keyword>
<dbReference type="Pfam" id="PF13416">
    <property type="entry name" value="SBP_bac_8"/>
    <property type="match status" value="1"/>
</dbReference>
<dbReference type="RefSeq" id="WP_203902943.1">
    <property type="nucleotide sequence ID" value="NZ_BOPF01000028.1"/>
</dbReference>
<protein>
    <submittedName>
        <fullName evidence="3">ABC transporter substrate-binding protein</fullName>
    </submittedName>
</protein>